<dbReference type="GO" id="GO:0005737">
    <property type="term" value="C:cytoplasm"/>
    <property type="evidence" value="ECO:0007669"/>
    <property type="project" value="TreeGrafter"/>
</dbReference>
<accession>A0A120K199</accession>
<keyword evidence="4" id="KW-1185">Reference proteome</keyword>
<protein>
    <submittedName>
        <fullName evidence="3">HBR254Cp</fullName>
    </submittedName>
</protein>
<dbReference type="PANTHER" id="PTHR16461:SF5">
    <property type="entry name" value="TOLL-INTERACTING PROTEIN"/>
    <property type="match status" value="1"/>
</dbReference>
<dbReference type="STRING" id="45286.A0A120K199"/>
<evidence type="ECO:0000313" key="3">
    <source>
        <dbReference type="EMBL" id="AMD19155.1"/>
    </source>
</evidence>
<dbReference type="GO" id="GO:0043130">
    <property type="term" value="F:ubiquitin binding"/>
    <property type="evidence" value="ECO:0007669"/>
    <property type="project" value="InterPro"/>
</dbReference>
<feature type="compositionally biased region" description="Basic and acidic residues" evidence="1">
    <location>
        <begin position="322"/>
        <end position="331"/>
    </location>
</feature>
<evidence type="ECO:0000259" key="2">
    <source>
        <dbReference type="PROSITE" id="PS51140"/>
    </source>
</evidence>
<dbReference type="FunFam" id="1.10.8.10:FF:000064">
    <property type="entry name" value="Similar to CUE domain-containing protein"/>
    <property type="match status" value="1"/>
</dbReference>
<feature type="compositionally biased region" description="Basic and acidic residues" evidence="1">
    <location>
        <begin position="82"/>
        <end position="93"/>
    </location>
</feature>
<feature type="compositionally biased region" description="Low complexity" evidence="1">
    <location>
        <begin position="346"/>
        <end position="356"/>
    </location>
</feature>
<dbReference type="InterPro" id="IPR009060">
    <property type="entry name" value="UBA-like_sf"/>
</dbReference>
<dbReference type="PROSITE" id="PS51140">
    <property type="entry name" value="CUE"/>
    <property type="match status" value="1"/>
</dbReference>
<dbReference type="Gene3D" id="1.10.8.10">
    <property type="entry name" value="DNA helicase RuvA subunit, C-terminal domain"/>
    <property type="match status" value="1"/>
</dbReference>
<dbReference type="InterPro" id="IPR003892">
    <property type="entry name" value="CUE"/>
</dbReference>
<reference evidence="3 4" key="1">
    <citation type="submission" date="2016-01" db="EMBL/GenBank/DDBJ databases">
        <title>Genome sequence of the yeast Holleya sinecauda.</title>
        <authorList>
            <person name="Dietrich F.S."/>
        </authorList>
    </citation>
    <scope>NUCLEOTIDE SEQUENCE [LARGE SCALE GENOMIC DNA]</scope>
    <source>
        <strain evidence="3 4">ATCC 58844</strain>
    </source>
</reference>
<evidence type="ECO:0000256" key="1">
    <source>
        <dbReference type="SAM" id="MobiDB-lite"/>
    </source>
</evidence>
<feature type="compositionally biased region" description="Basic and acidic residues" evidence="1">
    <location>
        <begin position="247"/>
        <end position="264"/>
    </location>
</feature>
<dbReference type="GeneID" id="28722626"/>
<feature type="compositionally biased region" description="Basic residues" evidence="1">
    <location>
        <begin position="185"/>
        <end position="202"/>
    </location>
</feature>
<dbReference type="Pfam" id="PF02845">
    <property type="entry name" value="CUE"/>
    <property type="match status" value="1"/>
</dbReference>
<gene>
    <name evidence="3" type="ORF">AW171_hschr2969</name>
</gene>
<dbReference type="AlphaFoldDB" id="A0A120K199"/>
<dbReference type="Proteomes" id="UP000243052">
    <property type="component" value="Chromosome ii"/>
</dbReference>
<dbReference type="PANTHER" id="PTHR16461">
    <property type="entry name" value="TOLL-INTERACTING PROTEIN"/>
    <property type="match status" value="1"/>
</dbReference>
<dbReference type="OrthoDB" id="9942608at2759"/>
<dbReference type="SUPFAM" id="SSF46934">
    <property type="entry name" value="UBA-like"/>
    <property type="match status" value="1"/>
</dbReference>
<evidence type="ECO:0000313" key="4">
    <source>
        <dbReference type="Proteomes" id="UP000243052"/>
    </source>
</evidence>
<proteinExistence type="predicted"/>
<dbReference type="RefSeq" id="XP_017986151.1">
    <property type="nucleotide sequence ID" value="XM_018130662.1"/>
</dbReference>
<feature type="compositionally biased region" description="Acidic residues" evidence="1">
    <location>
        <begin position="372"/>
        <end position="384"/>
    </location>
</feature>
<feature type="region of interest" description="Disordered" evidence="1">
    <location>
        <begin position="1"/>
        <end position="93"/>
    </location>
</feature>
<feature type="compositionally biased region" description="Basic and acidic residues" evidence="1">
    <location>
        <begin position="276"/>
        <end position="292"/>
    </location>
</feature>
<feature type="compositionally biased region" description="Basic and acidic residues" evidence="1">
    <location>
        <begin position="1"/>
        <end position="24"/>
    </location>
</feature>
<organism evidence="3 4">
    <name type="scientific">Eremothecium sinecaudum</name>
    <dbReference type="NCBI Taxonomy" id="45286"/>
    <lineage>
        <taxon>Eukaryota</taxon>
        <taxon>Fungi</taxon>
        <taxon>Dikarya</taxon>
        <taxon>Ascomycota</taxon>
        <taxon>Saccharomycotina</taxon>
        <taxon>Saccharomycetes</taxon>
        <taxon>Saccharomycetales</taxon>
        <taxon>Saccharomycetaceae</taxon>
        <taxon>Eremothecium</taxon>
    </lineage>
</organism>
<dbReference type="EMBL" id="CP014242">
    <property type="protein sequence ID" value="AMD19155.1"/>
    <property type="molecule type" value="Genomic_DNA"/>
</dbReference>
<dbReference type="CDD" id="cd14372">
    <property type="entry name" value="CUE_Cue5p_like"/>
    <property type="match status" value="1"/>
</dbReference>
<sequence>MDQTDKEKADPTEVVSDEKTEKQFAKGSGKSPEDDNEQGKGSSPLKSAEAANEENSSINTEAKRKTSDTSRTEEGDGSIRGSGDETRKQENPILAELKEAFPNIEERYIKAVIIASQGVLPSAFNALLYLSDPSFENEAELPSQPVLVPSAKQQNLQQLQQDELLARKLRERFNRETSLQGERPSRHHRDSRRSQNRPKHRGTTASDDDDSPDEFIETINRGIQETSKKVTQWWDGLKKNWAEEKERLERSHHQTSRSQRDTRQRFNSFGEMIDDEVIRNDSPRDASRDRVMIQDNFDDDEDENNAPRKLPPRPRQAQRPVSKGDTDDEKPSSQTRLWQPLPPAPASAKPIKISAKGDTGRASSKGKKGDPDQDEFLINSDDEL</sequence>
<feature type="compositionally biased region" description="Basic and acidic residues" evidence="1">
    <location>
        <begin position="61"/>
        <end position="74"/>
    </location>
</feature>
<feature type="domain" description="CUE" evidence="2">
    <location>
        <begin position="89"/>
        <end position="132"/>
    </location>
</feature>
<dbReference type="SMART" id="SM00546">
    <property type="entry name" value="CUE"/>
    <property type="match status" value="1"/>
</dbReference>
<dbReference type="InterPro" id="IPR041807">
    <property type="entry name" value="Cue5/Don1_CUE"/>
</dbReference>
<feature type="region of interest" description="Disordered" evidence="1">
    <location>
        <begin position="247"/>
        <end position="384"/>
    </location>
</feature>
<dbReference type="GO" id="GO:0006511">
    <property type="term" value="P:ubiquitin-dependent protein catabolic process"/>
    <property type="evidence" value="ECO:0007669"/>
    <property type="project" value="TreeGrafter"/>
</dbReference>
<dbReference type="GO" id="GO:0031624">
    <property type="term" value="F:ubiquitin conjugating enzyme binding"/>
    <property type="evidence" value="ECO:0007669"/>
    <property type="project" value="TreeGrafter"/>
</dbReference>
<feature type="region of interest" description="Disordered" evidence="1">
    <location>
        <begin position="173"/>
        <end position="214"/>
    </location>
</feature>
<name>A0A120K199_9SACH</name>